<protein>
    <submittedName>
        <fullName evidence="1">Uncharacterized protein</fullName>
    </submittedName>
</protein>
<reference evidence="1" key="1">
    <citation type="submission" date="2020-03" db="EMBL/GenBank/DDBJ databases">
        <authorList>
            <person name="Weist P."/>
        </authorList>
    </citation>
    <scope>NUCLEOTIDE SEQUENCE</scope>
</reference>
<gene>
    <name evidence="1" type="ORF">PLEPLA_LOCUS24864</name>
</gene>
<evidence type="ECO:0000313" key="1">
    <source>
        <dbReference type="EMBL" id="CAB1436831.1"/>
    </source>
</evidence>
<dbReference type="AlphaFoldDB" id="A0A9N7UV15"/>
<dbReference type="EMBL" id="CADEAL010001946">
    <property type="protein sequence ID" value="CAB1436831.1"/>
    <property type="molecule type" value="Genomic_DNA"/>
</dbReference>
<accession>A0A9N7UV15</accession>
<comment type="caution">
    <text evidence="1">The sequence shown here is derived from an EMBL/GenBank/DDBJ whole genome shotgun (WGS) entry which is preliminary data.</text>
</comment>
<name>A0A9N7UV15_PLEPL</name>
<proteinExistence type="predicted"/>
<keyword evidence="2" id="KW-1185">Reference proteome</keyword>
<sequence>MPDPGIQPETRGRLNRGLSTLYAAAHCGHLVHTHPTRRGYRLCSDLEPADERRGERSSAHLSSAQLLMSFFLSHGPPPRSPPGRLDTRHYPAAAAAASAGGERMEDHSFDKVIVASCFDVSGKLAVNVSERETWGGKGQSLDEGQFLVPRLKGKCHTSEP</sequence>
<organism evidence="1 2">
    <name type="scientific">Pleuronectes platessa</name>
    <name type="common">European plaice</name>
    <dbReference type="NCBI Taxonomy" id="8262"/>
    <lineage>
        <taxon>Eukaryota</taxon>
        <taxon>Metazoa</taxon>
        <taxon>Chordata</taxon>
        <taxon>Craniata</taxon>
        <taxon>Vertebrata</taxon>
        <taxon>Euteleostomi</taxon>
        <taxon>Actinopterygii</taxon>
        <taxon>Neopterygii</taxon>
        <taxon>Teleostei</taxon>
        <taxon>Neoteleostei</taxon>
        <taxon>Acanthomorphata</taxon>
        <taxon>Carangaria</taxon>
        <taxon>Pleuronectiformes</taxon>
        <taxon>Pleuronectoidei</taxon>
        <taxon>Pleuronectidae</taxon>
        <taxon>Pleuronectes</taxon>
    </lineage>
</organism>
<evidence type="ECO:0000313" key="2">
    <source>
        <dbReference type="Proteomes" id="UP001153269"/>
    </source>
</evidence>
<dbReference type="Proteomes" id="UP001153269">
    <property type="component" value="Unassembled WGS sequence"/>
</dbReference>